<evidence type="ECO:0000256" key="8">
    <source>
        <dbReference type="ARBA" id="ARBA00023306"/>
    </source>
</evidence>
<reference evidence="14 15" key="1">
    <citation type="journal article" date="2012" name="Stand. Genomic Sci.">
        <title>Complete genome sequence of the aerobic, heterotroph Marinithermus hydrothermalis type strain (T1(T)) from a deep-sea hydrothermal vent chimney.</title>
        <authorList>
            <person name="Copeland A."/>
            <person name="Gu W."/>
            <person name="Yasawong M."/>
            <person name="Lapidus A."/>
            <person name="Lucas S."/>
            <person name="Deshpande S."/>
            <person name="Pagani I."/>
            <person name="Tapia R."/>
            <person name="Cheng J.F."/>
            <person name="Goodwin L.A."/>
            <person name="Pitluck S."/>
            <person name="Liolios K."/>
            <person name="Ivanova N."/>
            <person name="Mavromatis K."/>
            <person name="Mikhailova N."/>
            <person name="Pati A."/>
            <person name="Chen A."/>
            <person name="Palaniappan K."/>
            <person name="Land M."/>
            <person name="Pan C."/>
            <person name="Brambilla E.M."/>
            <person name="Rohde M."/>
            <person name="Tindall B.J."/>
            <person name="Sikorski J."/>
            <person name="Goker M."/>
            <person name="Detter J.C."/>
            <person name="Bristow J."/>
            <person name="Eisen J.A."/>
            <person name="Markowitz V."/>
            <person name="Hugenholtz P."/>
            <person name="Kyrpides N.C."/>
            <person name="Klenk H.P."/>
            <person name="Woyke T."/>
        </authorList>
    </citation>
    <scope>NUCLEOTIDE SEQUENCE [LARGE SCALE GENOMIC DNA]</scope>
    <source>
        <strain evidence="15">DSM 14884 / JCM 11576 / T1</strain>
    </source>
</reference>
<dbReference type="AlphaFoldDB" id="F2NMK9"/>
<dbReference type="InterPro" id="IPR051046">
    <property type="entry name" value="MurCDEF_CellWall_CoF430Synth"/>
</dbReference>
<dbReference type="UniPathway" id="UPA00219"/>
<keyword evidence="4" id="KW-0547">Nucleotide-binding</keyword>
<dbReference type="SUPFAM" id="SSF53623">
    <property type="entry name" value="MurD-like peptide ligases, catalytic domain"/>
    <property type="match status" value="1"/>
</dbReference>
<evidence type="ECO:0000256" key="7">
    <source>
        <dbReference type="ARBA" id="ARBA00022984"/>
    </source>
</evidence>
<dbReference type="PANTHER" id="PTHR43024">
    <property type="entry name" value="UDP-N-ACETYLMURAMOYL-TRIPEPTIDE--D-ALANYL-D-ALANINE LIGASE"/>
    <property type="match status" value="1"/>
</dbReference>
<dbReference type="STRING" id="869210.Marky_1444"/>
<dbReference type="GO" id="GO:0009252">
    <property type="term" value="P:peptidoglycan biosynthetic process"/>
    <property type="evidence" value="ECO:0007669"/>
    <property type="project" value="UniProtKB-UniPathway"/>
</dbReference>
<evidence type="ECO:0000313" key="15">
    <source>
        <dbReference type="Proteomes" id="UP000007030"/>
    </source>
</evidence>
<comment type="pathway">
    <text evidence="10">Cell wall biogenesis; peptidoglycan biosynthesis.</text>
</comment>
<feature type="domain" description="Mur ligase N-terminal catalytic" evidence="11">
    <location>
        <begin position="33"/>
        <end position="74"/>
    </location>
</feature>
<dbReference type="GO" id="GO:0005524">
    <property type="term" value="F:ATP binding"/>
    <property type="evidence" value="ECO:0007669"/>
    <property type="project" value="UniProtKB-KW"/>
</dbReference>
<evidence type="ECO:0000256" key="2">
    <source>
        <dbReference type="ARBA" id="ARBA00022598"/>
    </source>
</evidence>
<keyword evidence="1" id="KW-0963">Cytoplasm</keyword>
<evidence type="ECO:0000256" key="10">
    <source>
        <dbReference type="RuleBase" id="RU004136"/>
    </source>
</evidence>
<dbReference type="Pfam" id="PF08245">
    <property type="entry name" value="Mur_ligase_M"/>
    <property type="match status" value="1"/>
</dbReference>
<dbReference type="InterPro" id="IPR004101">
    <property type="entry name" value="Mur_ligase_C"/>
</dbReference>
<keyword evidence="5" id="KW-0067">ATP-binding</keyword>
<feature type="domain" description="Mur ligase C-terminal" evidence="12">
    <location>
        <begin position="296"/>
        <end position="412"/>
    </location>
</feature>
<evidence type="ECO:0000256" key="5">
    <source>
        <dbReference type="ARBA" id="ARBA00022840"/>
    </source>
</evidence>
<dbReference type="InterPro" id="IPR013221">
    <property type="entry name" value="Mur_ligase_cen"/>
</dbReference>
<dbReference type="EMBL" id="CP002630">
    <property type="protein sequence ID" value="AEB12179.1"/>
    <property type="molecule type" value="Genomic_DNA"/>
</dbReference>
<evidence type="ECO:0000259" key="12">
    <source>
        <dbReference type="Pfam" id="PF02875"/>
    </source>
</evidence>
<dbReference type="Gene3D" id="3.40.1190.10">
    <property type="entry name" value="Mur-like, catalytic domain"/>
    <property type="match status" value="1"/>
</dbReference>
<dbReference type="GO" id="GO:0047480">
    <property type="term" value="F:UDP-N-acetylmuramoyl-tripeptide-D-alanyl-D-alanine ligase activity"/>
    <property type="evidence" value="ECO:0007669"/>
    <property type="project" value="UniProtKB-EC"/>
</dbReference>
<evidence type="ECO:0000256" key="6">
    <source>
        <dbReference type="ARBA" id="ARBA00022960"/>
    </source>
</evidence>
<evidence type="ECO:0000313" key="14">
    <source>
        <dbReference type="EMBL" id="AEB12179.1"/>
    </source>
</evidence>
<dbReference type="PANTHER" id="PTHR43024:SF1">
    <property type="entry name" value="UDP-N-ACETYLMURAMOYL-TRIPEPTIDE--D-ALANYL-D-ALANINE LIGASE"/>
    <property type="match status" value="1"/>
</dbReference>
<dbReference type="GO" id="GO:0008360">
    <property type="term" value="P:regulation of cell shape"/>
    <property type="evidence" value="ECO:0007669"/>
    <property type="project" value="UniProtKB-KW"/>
</dbReference>
<comment type="subcellular location">
    <subcellularLocation>
        <location evidence="10">Cytoplasm</location>
    </subcellularLocation>
</comment>
<dbReference type="SUPFAM" id="SSF53244">
    <property type="entry name" value="MurD-like peptide ligases, peptide-binding domain"/>
    <property type="match status" value="1"/>
</dbReference>
<keyword evidence="7 10" id="KW-0573">Peptidoglycan synthesis</keyword>
<dbReference type="GO" id="GO:0051301">
    <property type="term" value="P:cell division"/>
    <property type="evidence" value="ECO:0007669"/>
    <property type="project" value="UniProtKB-KW"/>
</dbReference>
<evidence type="ECO:0000256" key="4">
    <source>
        <dbReference type="ARBA" id="ARBA00022741"/>
    </source>
</evidence>
<dbReference type="EC" id="6.3.2.10" evidence="10"/>
<dbReference type="InterPro" id="IPR036565">
    <property type="entry name" value="Mur-like_cat_sf"/>
</dbReference>
<dbReference type="Pfam" id="PF01225">
    <property type="entry name" value="Mur_ligase"/>
    <property type="match status" value="1"/>
</dbReference>
<dbReference type="RefSeq" id="WP_013704226.1">
    <property type="nucleotide sequence ID" value="NC_015387.1"/>
</dbReference>
<evidence type="ECO:0000256" key="1">
    <source>
        <dbReference type="ARBA" id="ARBA00022490"/>
    </source>
</evidence>
<dbReference type="Proteomes" id="UP000007030">
    <property type="component" value="Chromosome"/>
</dbReference>
<dbReference type="GO" id="GO:0005737">
    <property type="term" value="C:cytoplasm"/>
    <property type="evidence" value="ECO:0007669"/>
    <property type="project" value="UniProtKB-SubCell"/>
</dbReference>
<protein>
    <recommendedName>
        <fullName evidence="10">UDP-N-acetylmuramoyl-tripeptide--D-alanyl-D-alanine ligase</fullName>
        <ecNumber evidence="10">6.3.2.10</ecNumber>
    </recommendedName>
</protein>
<organism evidence="14 15">
    <name type="scientific">Marinithermus hydrothermalis (strain DSM 14884 / JCM 11576 / T1)</name>
    <dbReference type="NCBI Taxonomy" id="869210"/>
    <lineage>
        <taxon>Bacteria</taxon>
        <taxon>Thermotogati</taxon>
        <taxon>Deinococcota</taxon>
        <taxon>Deinococci</taxon>
        <taxon>Thermales</taxon>
        <taxon>Thermaceae</taxon>
        <taxon>Marinithermus</taxon>
    </lineage>
</organism>
<dbReference type="Pfam" id="PF02875">
    <property type="entry name" value="Mur_ligase_C"/>
    <property type="match status" value="1"/>
</dbReference>
<keyword evidence="15" id="KW-1185">Reference proteome</keyword>
<dbReference type="Gene3D" id="3.90.190.20">
    <property type="entry name" value="Mur ligase, C-terminal domain"/>
    <property type="match status" value="1"/>
</dbReference>
<dbReference type="SUPFAM" id="SSF63418">
    <property type="entry name" value="MurE/MurF N-terminal domain"/>
    <property type="match status" value="1"/>
</dbReference>
<evidence type="ECO:0000259" key="11">
    <source>
        <dbReference type="Pfam" id="PF01225"/>
    </source>
</evidence>
<evidence type="ECO:0000256" key="9">
    <source>
        <dbReference type="ARBA" id="ARBA00023316"/>
    </source>
</evidence>
<keyword evidence="3 10" id="KW-0132">Cell division</keyword>
<name>F2NMK9_MARHT</name>
<dbReference type="NCBIfam" id="TIGR01143">
    <property type="entry name" value="murF"/>
    <property type="match status" value="1"/>
</dbReference>
<dbReference type="eggNOG" id="COG0770">
    <property type="taxonomic scope" value="Bacteria"/>
</dbReference>
<comment type="catalytic activity">
    <reaction evidence="10">
        <text>D-alanyl-D-alanine + UDP-N-acetyl-alpha-D-muramoyl-L-alanyl-gamma-D-glutamyl-meso-2,6-diaminopimelate + ATP = UDP-N-acetyl-alpha-D-muramoyl-L-alanyl-gamma-D-glutamyl-meso-2,6-diaminopimeloyl-D-alanyl-D-alanine + ADP + phosphate + H(+)</text>
        <dbReference type="Rhea" id="RHEA:28374"/>
        <dbReference type="ChEBI" id="CHEBI:15378"/>
        <dbReference type="ChEBI" id="CHEBI:30616"/>
        <dbReference type="ChEBI" id="CHEBI:43474"/>
        <dbReference type="ChEBI" id="CHEBI:57822"/>
        <dbReference type="ChEBI" id="CHEBI:61386"/>
        <dbReference type="ChEBI" id="CHEBI:83905"/>
        <dbReference type="ChEBI" id="CHEBI:456216"/>
        <dbReference type="EC" id="6.3.2.10"/>
    </reaction>
</comment>
<dbReference type="InterPro" id="IPR005863">
    <property type="entry name" value="UDP-N-AcMur_synth"/>
</dbReference>
<dbReference type="InterPro" id="IPR000713">
    <property type="entry name" value="Mur_ligase_N"/>
</dbReference>
<keyword evidence="9 10" id="KW-0961">Cell wall biogenesis/degradation</keyword>
<accession>F2NMK9</accession>
<keyword evidence="8 10" id="KW-0131">Cell cycle</keyword>
<gene>
    <name evidence="14" type="ordered locus">Marky_1444</name>
</gene>
<dbReference type="InterPro" id="IPR035911">
    <property type="entry name" value="MurE/MurF_N"/>
</dbReference>
<keyword evidence="6 10" id="KW-0133">Cell shape</keyword>
<dbReference type="KEGG" id="mhd:Marky_1444"/>
<comment type="function">
    <text evidence="10">Involved in cell wall formation. Catalyzes the final step in the synthesis of UDP-N-acetylmuramoyl-pentapeptide, the precursor of murein.</text>
</comment>
<dbReference type="HOGENOM" id="CLU_031507_1_1_0"/>
<proteinExistence type="predicted"/>
<dbReference type="GO" id="GO:0008766">
    <property type="term" value="F:UDP-N-acetylmuramoylalanyl-D-glutamyl-2,6-diaminopimelate-D-alanyl-D-alanine ligase activity"/>
    <property type="evidence" value="ECO:0007669"/>
    <property type="project" value="RHEA"/>
</dbReference>
<feature type="domain" description="Mur ligase central" evidence="13">
    <location>
        <begin position="105"/>
        <end position="274"/>
    </location>
</feature>
<dbReference type="Gene3D" id="3.40.1390.10">
    <property type="entry name" value="MurE/MurF, N-terminal domain"/>
    <property type="match status" value="1"/>
</dbReference>
<evidence type="ECO:0000259" key="13">
    <source>
        <dbReference type="Pfam" id="PF08245"/>
    </source>
</evidence>
<sequence length="427" mass="45866">MMHEPRIDPNWAAAHTAGVAAPAAEAARDLVWDSRQVTPGAAFVALPGTRTHGNAFIEDAVARGAAFVLTDRPHPKAVQVQDPWQALLRLGRALRDRFPGPVVGVTGSVGKTTTKEALAQGLAWPAPEGNLNTPPALARFFLHLPPQAPGAVVELGIDRVGEMQELVFLAQPTIGVLTAIAPAHLEALGSLEVVAREKSQLLQASRVRIASTQAARYLSLPEVRTYGFEEGTFQGRDLTITPEGTRFRYGQRTLHLPYPGYGPALGALAALAVAEVLGQDLDQVCQHLEALRLPPGRMHLVRRGGVLFIHDAYNANPASVRAGLESLDRFPGRKIVVLGTMKELGPQAEAYHLEAARLAARVAQRAVFVGEYAPQMARLFEGALAVTDAETARQALKAQVRPGDVIYLKASRAVGLERVLEGWDEDA</sequence>
<dbReference type="GO" id="GO:0071555">
    <property type="term" value="P:cell wall organization"/>
    <property type="evidence" value="ECO:0007669"/>
    <property type="project" value="UniProtKB-KW"/>
</dbReference>
<evidence type="ECO:0000256" key="3">
    <source>
        <dbReference type="ARBA" id="ARBA00022618"/>
    </source>
</evidence>
<dbReference type="InterPro" id="IPR036615">
    <property type="entry name" value="Mur_ligase_C_dom_sf"/>
</dbReference>
<keyword evidence="2 14" id="KW-0436">Ligase</keyword>